<sequence>MRRGKGSWKLFGMLTLKETENSLIYLGVPTGPIISSLCTSPTPFLLQLNKKSTKQPYSIELQTFFHSRNVIVTGNSVKNILFPVNLNPLNLLVSNLKNKNKLSGRMSGIGFCGGYEQGKTSGKYNFESIYSDQYANSSFPSGTYAVRTNFSSAQVSLDKKLQQKFPCHNQFVSQCGSFCPHDARPGTSCGSRPSGSSR</sequence>
<proteinExistence type="predicted"/>
<dbReference type="Proteomes" id="UP000037035">
    <property type="component" value="Unassembled WGS sequence"/>
</dbReference>
<gene>
    <name evidence="1" type="ORF">VP01_788g4</name>
</gene>
<dbReference type="EMBL" id="LAVV01013371">
    <property type="protein sequence ID" value="KNZ45705.1"/>
    <property type="molecule type" value="Genomic_DNA"/>
</dbReference>
<organism evidence="1 2">
    <name type="scientific">Puccinia sorghi</name>
    <dbReference type="NCBI Taxonomy" id="27349"/>
    <lineage>
        <taxon>Eukaryota</taxon>
        <taxon>Fungi</taxon>
        <taxon>Dikarya</taxon>
        <taxon>Basidiomycota</taxon>
        <taxon>Pucciniomycotina</taxon>
        <taxon>Pucciniomycetes</taxon>
        <taxon>Pucciniales</taxon>
        <taxon>Pucciniaceae</taxon>
        <taxon>Puccinia</taxon>
    </lineage>
</organism>
<feature type="non-terminal residue" evidence="1">
    <location>
        <position position="198"/>
    </location>
</feature>
<evidence type="ECO:0000313" key="2">
    <source>
        <dbReference type="Proteomes" id="UP000037035"/>
    </source>
</evidence>
<reference evidence="1 2" key="1">
    <citation type="submission" date="2015-08" db="EMBL/GenBank/DDBJ databases">
        <title>Next Generation Sequencing and Analysis of the Genome of Puccinia sorghi L Schw, the Causal Agent of Maize Common Rust.</title>
        <authorList>
            <person name="Rochi L."/>
            <person name="Burguener G."/>
            <person name="Darino M."/>
            <person name="Turjanski A."/>
            <person name="Kreff E."/>
            <person name="Dieguez M.J."/>
            <person name="Sacco F."/>
        </authorList>
    </citation>
    <scope>NUCLEOTIDE SEQUENCE [LARGE SCALE GENOMIC DNA]</scope>
    <source>
        <strain evidence="1 2">RO10H11247</strain>
    </source>
</reference>
<keyword evidence="2" id="KW-1185">Reference proteome</keyword>
<comment type="caution">
    <text evidence="1">The sequence shown here is derived from an EMBL/GenBank/DDBJ whole genome shotgun (WGS) entry which is preliminary data.</text>
</comment>
<protein>
    <submittedName>
        <fullName evidence="1">Uncharacterized protein</fullName>
    </submittedName>
</protein>
<evidence type="ECO:0000313" key="1">
    <source>
        <dbReference type="EMBL" id="KNZ45705.1"/>
    </source>
</evidence>
<dbReference type="AlphaFoldDB" id="A0A0L6UD04"/>
<name>A0A0L6UD04_9BASI</name>
<accession>A0A0L6UD04</accession>
<dbReference type="VEuPathDB" id="FungiDB:VP01_788g4"/>